<sequence>MVAEEPRTEPLLRTDAVSKSYVGIEVLHEVSLDIKRGEVLGLVGENGAGKSTILSLITGMTAPSSGTIHYDGRQIATTWSPKQARLVGIGAVHQELSLNPHQTVAENVFLGNWPVRRGVATQRSLEKAAQPFLDEVGLTVSPADTVATLTLGEMQLLELAKALVSKPTLLILDEVTSALDDSQVENVFRVVRRLCAEGGAVVIVTHRMSELFAICDRLTVLKDGAYVATRARAETTEDDIVQLMLGRALSAIFPPKSADAAAGVAPLLRVRDLSVPRAVHGVSFELRPGTITGLGGLQGQGQSEVLRALFGLAAHTGQIEFDGKPVTISAPRHAISNRIIYVPEDRKVEGVDVGLSVAANLQLPNIPLLAPLRRLGTVNRRAGRDLVAEMIAKLQIKARPTQEVRRLSGGNQQKVALAKWLPTEPRVLLLAEPTRGIDVGTKREIYRLLRQFADDGLAILVTSGDTLELIGLCDEIAVMYEGRIVERLQGEKITEEALVHASVIVKESEPDVA</sequence>
<dbReference type="InterPro" id="IPR003593">
    <property type="entry name" value="AAA+_ATPase"/>
</dbReference>
<evidence type="ECO:0000256" key="4">
    <source>
        <dbReference type="ARBA" id="ARBA00022840"/>
    </source>
</evidence>
<feature type="domain" description="ABC transporter" evidence="5">
    <location>
        <begin position="262"/>
        <end position="506"/>
    </location>
</feature>
<keyword evidence="1" id="KW-0813">Transport</keyword>
<dbReference type="InterPro" id="IPR050107">
    <property type="entry name" value="ABC_carbohydrate_import_ATPase"/>
</dbReference>
<dbReference type="CDD" id="cd03215">
    <property type="entry name" value="ABC_Carb_Monos_II"/>
    <property type="match status" value="1"/>
</dbReference>
<dbReference type="GO" id="GO:0016887">
    <property type="term" value="F:ATP hydrolysis activity"/>
    <property type="evidence" value="ECO:0007669"/>
    <property type="project" value="InterPro"/>
</dbReference>
<dbReference type="EMBL" id="JACCFM010000001">
    <property type="protein sequence ID" value="NYJ21297.1"/>
    <property type="molecule type" value="Genomic_DNA"/>
</dbReference>
<evidence type="ECO:0000259" key="5">
    <source>
        <dbReference type="PROSITE" id="PS50893"/>
    </source>
</evidence>
<dbReference type="SMART" id="SM00382">
    <property type="entry name" value="AAA"/>
    <property type="match status" value="2"/>
</dbReference>
<dbReference type="PROSITE" id="PS50893">
    <property type="entry name" value="ABC_TRANSPORTER_2"/>
    <property type="match status" value="2"/>
</dbReference>
<dbReference type="Gene3D" id="3.40.50.300">
    <property type="entry name" value="P-loop containing nucleotide triphosphate hydrolases"/>
    <property type="match status" value="2"/>
</dbReference>
<comment type="caution">
    <text evidence="6">The sequence shown here is derived from an EMBL/GenBank/DDBJ whole genome shotgun (WGS) entry which is preliminary data.</text>
</comment>
<evidence type="ECO:0000256" key="2">
    <source>
        <dbReference type="ARBA" id="ARBA00022737"/>
    </source>
</evidence>
<accession>A0A7Z0EGL4</accession>
<dbReference type="PANTHER" id="PTHR43790">
    <property type="entry name" value="CARBOHYDRATE TRANSPORT ATP-BINDING PROTEIN MG119-RELATED"/>
    <property type="match status" value="1"/>
</dbReference>
<dbReference type="RefSeq" id="WP_179579916.1">
    <property type="nucleotide sequence ID" value="NZ_JACCFM010000001.1"/>
</dbReference>
<proteinExistence type="predicted"/>
<dbReference type="CDD" id="cd03216">
    <property type="entry name" value="ABC_Carb_Monos_I"/>
    <property type="match status" value="1"/>
</dbReference>
<evidence type="ECO:0000313" key="6">
    <source>
        <dbReference type="EMBL" id="NYJ21297.1"/>
    </source>
</evidence>
<protein>
    <submittedName>
        <fullName evidence="6">Ribose transport system ATP-binding protein</fullName>
    </submittedName>
</protein>
<evidence type="ECO:0000256" key="1">
    <source>
        <dbReference type="ARBA" id="ARBA00022448"/>
    </source>
</evidence>
<dbReference type="InterPro" id="IPR003439">
    <property type="entry name" value="ABC_transporter-like_ATP-bd"/>
</dbReference>
<dbReference type="InterPro" id="IPR027417">
    <property type="entry name" value="P-loop_NTPase"/>
</dbReference>
<feature type="domain" description="ABC transporter" evidence="5">
    <location>
        <begin position="12"/>
        <end position="248"/>
    </location>
</feature>
<reference evidence="6 7" key="1">
    <citation type="submission" date="2020-07" db="EMBL/GenBank/DDBJ databases">
        <title>Sequencing the genomes of 1000 actinobacteria strains.</title>
        <authorList>
            <person name="Klenk H.-P."/>
        </authorList>
    </citation>
    <scope>NUCLEOTIDE SEQUENCE [LARGE SCALE GENOMIC DNA]</scope>
    <source>
        <strain evidence="6 7">LI1</strain>
    </source>
</reference>
<dbReference type="InterPro" id="IPR017871">
    <property type="entry name" value="ABC_transporter-like_CS"/>
</dbReference>
<evidence type="ECO:0000256" key="3">
    <source>
        <dbReference type="ARBA" id="ARBA00022741"/>
    </source>
</evidence>
<organism evidence="6 7">
    <name type="scientific">Glaciibacter psychrotolerans</name>
    <dbReference type="NCBI Taxonomy" id="670054"/>
    <lineage>
        <taxon>Bacteria</taxon>
        <taxon>Bacillati</taxon>
        <taxon>Actinomycetota</taxon>
        <taxon>Actinomycetes</taxon>
        <taxon>Micrococcales</taxon>
        <taxon>Microbacteriaceae</taxon>
        <taxon>Glaciibacter</taxon>
    </lineage>
</organism>
<name>A0A7Z0EGL4_9MICO</name>
<dbReference type="SUPFAM" id="SSF52540">
    <property type="entry name" value="P-loop containing nucleoside triphosphate hydrolases"/>
    <property type="match status" value="2"/>
</dbReference>
<dbReference type="PANTHER" id="PTHR43790:SF9">
    <property type="entry name" value="GALACTOFURANOSE TRANSPORTER ATP-BINDING PROTEIN YTFR"/>
    <property type="match status" value="1"/>
</dbReference>
<keyword evidence="2" id="KW-0677">Repeat</keyword>
<dbReference type="AlphaFoldDB" id="A0A7Z0EGL4"/>
<keyword evidence="7" id="KW-1185">Reference proteome</keyword>
<dbReference type="PROSITE" id="PS00211">
    <property type="entry name" value="ABC_TRANSPORTER_1"/>
    <property type="match status" value="1"/>
</dbReference>
<keyword evidence="3" id="KW-0547">Nucleotide-binding</keyword>
<keyword evidence="4 6" id="KW-0067">ATP-binding</keyword>
<dbReference type="GO" id="GO:0005524">
    <property type="term" value="F:ATP binding"/>
    <property type="evidence" value="ECO:0007669"/>
    <property type="project" value="UniProtKB-KW"/>
</dbReference>
<gene>
    <name evidence="6" type="ORF">HNR05_003088</name>
</gene>
<dbReference type="Pfam" id="PF00005">
    <property type="entry name" value="ABC_tran"/>
    <property type="match status" value="2"/>
</dbReference>
<evidence type="ECO:0000313" key="7">
    <source>
        <dbReference type="Proteomes" id="UP000537260"/>
    </source>
</evidence>
<dbReference type="Proteomes" id="UP000537260">
    <property type="component" value="Unassembled WGS sequence"/>
</dbReference>